<dbReference type="RefSeq" id="WP_078486104.1">
    <property type="nucleotide sequence ID" value="NZ_MPRJ01000014.1"/>
</dbReference>
<keyword evidence="4" id="KW-1003">Cell membrane</keyword>
<keyword evidence="12" id="KW-1185">Reference proteome</keyword>
<gene>
    <name evidence="11" type="ORF">BOW51_03330</name>
</gene>
<evidence type="ECO:0000256" key="5">
    <source>
        <dbReference type="ARBA" id="ARBA00022500"/>
    </source>
</evidence>
<keyword evidence="8 10" id="KW-1133">Transmembrane helix</keyword>
<keyword evidence="6 10" id="KW-0812">Transmembrane</keyword>
<dbReference type="Proteomes" id="UP000190896">
    <property type="component" value="Unassembled WGS sequence"/>
</dbReference>
<evidence type="ECO:0000256" key="8">
    <source>
        <dbReference type="ARBA" id="ARBA00022989"/>
    </source>
</evidence>
<comment type="function">
    <text evidence="1 10">Controls the rotational direction of flagella during chemotaxis.</text>
</comment>
<dbReference type="InterPro" id="IPR005503">
    <property type="entry name" value="FliL"/>
</dbReference>
<comment type="caution">
    <text evidence="11">The sequence shown here is derived from an EMBL/GenBank/DDBJ whole genome shotgun (WGS) entry which is preliminary data.</text>
</comment>
<dbReference type="EMBL" id="MPRJ01000014">
    <property type="protein sequence ID" value="OOZ37230.1"/>
    <property type="molecule type" value="Genomic_DNA"/>
</dbReference>
<comment type="subcellular location">
    <subcellularLocation>
        <location evidence="10">Cell inner membrane</location>
    </subcellularLocation>
    <subcellularLocation>
        <location evidence="2">Cell membrane</location>
        <topology evidence="2">Single-pass membrane protein</topology>
    </subcellularLocation>
</comment>
<organism evidence="11 12">
    <name type="scientific">Solemya velesiana gill symbiont</name>
    <dbReference type="NCBI Taxonomy" id="1918948"/>
    <lineage>
        <taxon>Bacteria</taxon>
        <taxon>Pseudomonadati</taxon>
        <taxon>Pseudomonadota</taxon>
        <taxon>Gammaproteobacteria</taxon>
        <taxon>sulfur-oxidizing symbionts</taxon>
    </lineage>
</organism>
<evidence type="ECO:0000256" key="9">
    <source>
        <dbReference type="ARBA" id="ARBA00023136"/>
    </source>
</evidence>
<dbReference type="PANTHER" id="PTHR35091">
    <property type="entry name" value="FLAGELLAR PROTEIN FLIL"/>
    <property type="match status" value="1"/>
</dbReference>
<dbReference type="GO" id="GO:0071978">
    <property type="term" value="P:bacterial-type flagellum-dependent swarming motility"/>
    <property type="evidence" value="ECO:0007669"/>
    <property type="project" value="TreeGrafter"/>
</dbReference>
<comment type="similarity">
    <text evidence="3 10">Belongs to the FliL family.</text>
</comment>
<protein>
    <recommendedName>
        <fullName evidence="10">Flagellar protein FliL</fullName>
    </recommendedName>
</protein>
<evidence type="ECO:0000313" key="11">
    <source>
        <dbReference type="EMBL" id="OOZ37230.1"/>
    </source>
</evidence>
<feature type="transmembrane region" description="Helical" evidence="10">
    <location>
        <begin position="24"/>
        <end position="47"/>
    </location>
</feature>
<proteinExistence type="inferred from homology"/>
<evidence type="ECO:0000256" key="7">
    <source>
        <dbReference type="ARBA" id="ARBA00022779"/>
    </source>
</evidence>
<dbReference type="PANTHER" id="PTHR35091:SF2">
    <property type="entry name" value="FLAGELLAR PROTEIN FLIL"/>
    <property type="match status" value="1"/>
</dbReference>
<keyword evidence="9 10" id="KW-0472">Membrane</keyword>
<accession>A0A1T2KWU3</accession>
<dbReference type="GO" id="GO:0009425">
    <property type="term" value="C:bacterial-type flagellum basal body"/>
    <property type="evidence" value="ECO:0007669"/>
    <property type="project" value="InterPro"/>
</dbReference>
<dbReference type="Pfam" id="PF03748">
    <property type="entry name" value="FliL"/>
    <property type="match status" value="1"/>
</dbReference>
<evidence type="ECO:0000256" key="3">
    <source>
        <dbReference type="ARBA" id="ARBA00008281"/>
    </source>
</evidence>
<keyword evidence="5 10" id="KW-0145">Chemotaxis</keyword>
<evidence type="ECO:0000256" key="10">
    <source>
        <dbReference type="RuleBase" id="RU364125"/>
    </source>
</evidence>
<evidence type="ECO:0000256" key="1">
    <source>
        <dbReference type="ARBA" id="ARBA00002254"/>
    </source>
</evidence>
<evidence type="ECO:0000256" key="2">
    <source>
        <dbReference type="ARBA" id="ARBA00004162"/>
    </source>
</evidence>
<name>A0A1T2KWU3_9GAMM</name>
<dbReference type="GO" id="GO:0006935">
    <property type="term" value="P:chemotaxis"/>
    <property type="evidence" value="ECO:0007669"/>
    <property type="project" value="UniProtKB-KW"/>
</dbReference>
<keyword evidence="10" id="KW-0997">Cell inner membrane</keyword>
<dbReference type="GO" id="GO:0005886">
    <property type="term" value="C:plasma membrane"/>
    <property type="evidence" value="ECO:0007669"/>
    <property type="project" value="UniProtKB-SubCell"/>
</dbReference>
<keyword evidence="7 10" id="KW-0283">Flagellar rotation</keyword>
<evidence type="ECO:0000256" key="6">
    <source>
        <dbReference type="ARBA" id="ARBA00022692"/>
    </source>
</evidence>
<evidence type="ECO:0000256" key="4">
    <source>
        <dbReference type="ARBA" id="ARBA00022475"/>
    </source>
</evidence>
<sequence length="173" mass="18915">MAEKEKSEDLGLGEEQGKGSNTKLIIMIAVGVIVLLAGGLGLGWFLFGGSDGDSQGEQAEEAVEEVQAPLIYHPVSPEFVVNLPPGGKVKMMQVELQLVTRSQETIDFLKHNDPMVRHNLLDLFGSQDGEKLKSCEAKQQLQSDVMKKLNEIIKEQEGPGEVEAVYFTAFVTQ</sequence>
<dbReference type="AlphaFoldDB" id="A0A1T2KWU3"/>
<dbReference type="OrthoDB" id="5616092at2"/>
<evidence type="ECO:0000313" key="12">
    <source>
        <dbReference type="Proteomes" id="UP000190896"/>
    </source>
</evidence>
<reference evidence="11 12" key="1">
    <citation type="submission" date="2016-11" db="EMBL/GenBank/DDBJ databases">
        <title>Mixed transmission modes and dynamic genome evolution in an obligate animal-bacterial symbiosis.</title>
        <authorList>
            <person name="Russell S.L."/>
            <person name="Corbett-Detig R.B."/>
            <person name="Cavanaugh C.M."/>
        </authorList>
    </citation>
    <scope>NUCLEOTIDE SEQUENCE [LARGE SCALE GENOMIC DNA]</scope>
    <source>
        <strain evidence="11">Se-Cadez</strain>
    </source>
</reference>